<comment type="caution">
    <text evidence="2">The sequence shown here is derived from an EMBL/GenBank/DDBJ whole genome shotgun (WGS) entry which is preliminary data.</text>
</comment>
<evidence type="ECO:0000256" key="1">
    <source>
        <dbReference type="SAM" id="MobiDB-lite"/>
    </source>
</evidence>
<name>A0A9P8NE78_ASPFM</name>
<reference evidence="2" key="1">
    <citation type="submission" date="2021-08" db="EMBL/GenBank/DDBJ databases">
        <title>Global Aspergillus fumigatus from environmental and clinical sources.</title>
        <authorList>
            <person name="Barber A."/>
            <person name="Sae-Ong T."/>
        </authorList>
    </citation>
    <scope>NUCLEOTIDE SEQUENCE</scope>
    <source>
        <strain evidence="2">NRZ-2016-071</strain>
    </source>
</reference>
<dbReference type="EMBL" id="JAIBSC010000035">
    <property type="protein sequence ID" value="KAH1906644.1"/>
    <property type="molecule type" value="Genomic_DNA"/>
</dbReference>
<feature type="compositionally biased region" description="Gly residues" evidence="1">
    <location>
        <begin position="125"/>
        <end position="138"/>
    </location>
</feature>
<evidence type="ECO:0000313" key="3">
    <source>
        <dbReference type="Proteomes" id="UP000813423"/>
    </source>
</evidence>
<dbReference type="Proteomes" id="UP000813423">
    <property type="component" value="Unassembled WGS sequence"/>
</dbReference>
<accession>A0A9P8NE78</accession>
<organism evidence="2 3">
    <name type="scientific">Aspergillus fumigatus</name>
    <name type="common">Neosartorya fumigata</name>
    <dbReference type="NCBI Taxonomy" id="746128"/>
    <lineage>
        <taxon>Eukaryota</taxon>
        <taxon>Fungi</taxon>
        <taxon>Dikarya</taxon>
        <taxon>Ascomycota</taxon>
        <taxon>Pezizomycotina</taxon>
        <taxon>Eurotiomycetes</taxon>
        <taxon>Eurotiomycetidae</taxon>
        <taxon>Eurotiales</taxon>
        <taxon>Aspergillaceae</taxon>
        <taxon>Aspergillus</taxon>
        <taxon>Aspergillus subgen. Fumigati</taxon>
    </lineage>
</organism>
<sequence>MLSPSSSTTTKNIYDIGSIELRESYIEPGIPFAAGTSTIDSDSIHRRTSYNSLNYRSSHQSIPPTYLQKDNEIMPRGAEYDNGIPQSDNAIEAGETKVHGTNSANDHLDRVNRTADLPDVPAGGMHSGGGAPGHSSGKGGHEPRTLGENKGLGAHKA</sequence>
<evidence type="ECO:0000313" key="2">
    <source>
        <dbReference type="EMBL" id="KAH1906644.1"/>
    </source>
</evidence>
<proteinExistence type="predicted"/>
<dbReference type="AlphaFoldDB" id="A0A9P8NE78"/>
<protein>
    <submittedName>
        <fullName evidence="2">Uncharacterized protein</fullName>
    </submittedName>
</protein>
<feature type="region of interest" description="Disordered" evidence="1">
    <location>
        <begin position="99"/>
        <end position="157"/>
    </location>
</feature>
<gene>
    <name evidence="2" type="ORF">KXV57_005269</name>
</gene>